<reference evidence="2" key="1">
    <citation type="submission" date="2017-10" db="EMBL/GenBank/DDBJ databases">
        <authorList>
            <person name="Kravchenko I.K."/>
            <person name="Grouzdev D.S."/>
        </authorList>
    </citation>
    <scope>NUCLEOTIDE SEQUENCE [LARGE SCALE GENOMIC DNA]</scope>
    <source>
        <strain evidence="2">B2</strain>
    </source>
</reference>
<protein>
    <recommendedName>
        <fullName evidence="3">DUF559 domain-containing protein</fullName>
    </recommendedName>
</protein>
<dbReference type="EMBL" id="PDKW01000036">
    <property type="protein sequence ID" value="PGH59253.1"/>
    <property type="molecule type" value="Genomic_DNA"/>
</dbReference>
<comment type="caution">
    <text evidence="1">The sequence shown here is derived from an EMBL/GenBank/DDBJ whole genome shotgun (WGS) entry which is preliminary data.</text>
</comment>
<sequence length="261" mass="29155">MDISASGPLLSRYEIDQVKPPESPIEAKMLDLLMGGLNLGFKATFAAADTWQDAVAMLRAEPETFSRNRMCVFPQVTVDRYRADMLVAFADRLIDRGDAWDAWNGFDLVFIECDGEEFHGEDSGRLRADRDRERAIKAATGLDLLRFSGAEISFFPDQVGEVISIYLESFAVARRFARLRLEHAMEVHDYARSETQDMVPETPAVILRARVAARDLAGLPWGCREYQTQLGQGNLAAMRKAAEAMRVWAEDATLDCPACPA</sequence>
<dbReference type="Proteomes" id="UP000225379">
    <property type="component" value="Unassembled WGS sequence"/>
</dbReference>
<gene>
    <name evidence="1" type="ORF">CRT60_01070</name>
</gene>
<evidence type="ECO:0008006" key="3">
    <source>
        <dbReference type="Google" id="ProtNLM"/>
    </source>
</evidence>
<evidence type="ECO:0000313" key="1">
    <source>
        <dbReference type="EMBL" id="PGH59253.1"/>
    </source>
</evidence>
<dbReference type="OrthoDB" id="7365243at2"/>
<proteinExistence type="predicted"/>
<dbReference type="AlphaFoldDB" id="A0A2B8BNY7"/>
<keyword evidence="2" id="KW-1185">Reference proteome</keyword>
<accession>A0A2B8BNY7</accession>
<name>A0A2B8BNY7_9PROT</name>
<organism evidence="1 2">
    <name type="scientific">Azospirillum palustre</name>
    <dbReference type="NCBI Taxonomy" id="2044885"/>
    <lineage>
        <taxon>Bacteria</taxon>
        <taxon>Pseudomonadati</taxon>
        <taxon>Pseudomonadota</taxon>
        <taxon>Alphaproteobacteria</taxon>
        <taxon>Rhodospirillales</taxon>
        <taxon>Azospirillaceae</taxon>
        <taxon>Azospirillum</taxon>
    </lineage>
</organism>
<dbReference type="RefSeq" id="WP_098734605.1">
    <property type="nucleotide sequence ID" value="NZ_PDKW01000036.1"/>
</dbReference>
<evidence type="ECO:0000313" key="2">
    <source>
        <dbReference type="Proteomes" id="UP000225379"/>
    </source>
</evidence>